<organism evidence="1 2">
    <name type="scientific">Salix purpurea</name>
    <name type="common">Purple osier willow</name>
    <dbReference type="NCBI Taxonomy" id="77065"/>
    <lineage>
        <taxon>Eukaryota</taxon>
        <taxon>Viridiplantae</taxon>
        <taxon>Streptophyta</taxon>
        <taxon>Embryophyta</taxon>
        <taxon>Tracheophyta</taxon>
        <taxon>Spermatophyta</taxon>
        <taxon>Magnoliopsida</taxon>
        <taxon>eudicotyledons</taxon>
        <taxon>Gunneridae</taxon>
        <taxon>Pentapetalae</taxon>
        <taxon>rosids</taxon>
        <taxon>fabids</taxon>
        <taxon>Malpighiales</taxon>
        <taxon>Salicaceae</taxon>
        <taxon>Saliceae</taxon>
        <taxon>Salix</taxon>
    </lineage>
</organism>
<dbReference type="EMBL" id="JAPFFK010000006">
    <property type="protein sequence ID" value="KAJ6760505.1"/>
    <property type="molecule type" value="Genomic_DNA"/>
</dbReference>
<gene>
    <name evidence="1" type="ORF">OIU79_025363</name>
</gene>
<accession>A0A9Q0W4F9</accession>
<evidence type="ECO:0000313" key="2">
    <source>
        <dbReference type="Proteomes" id="UP001151532"/>
    </source>
</evidence>
<dbReference type="Proteomes" id="UP001151532">
    <property type="component" value="Chromosome 15Z"/>
</dbReference>
<keyword evidence="2" id="KW-1185">Reference proteome</keyword>
<comment type="caution">
    <text evidence="1">The sequence shown here is derived from an EMBL/GenBank/DDBJ whole genome shotgun (WGS) entry which is preliminary data.</text>
</comment>
<reference evidence="1" key="1">
    <citation type="submission" date="2022-11" db="EMBL/GenBank/DDBJ databases">
        <authorList>
            <person name="Hyden B.L."/>
            <person name="Feng K."/>
            <person name="Yates T."/>
            <person name="Jawdy S."/>
            <person name="Smart L.B."/>
            <person name="Muchero W."/>
        </authorList>
    </citation>
    <scope>NUCLEOTIDE SEQUENCE</scope>
    <source>
        <tissue evidence="1">Shoot tip</tissue>
    </source>
</reference>
<reference evidence="1" key="2">
    <citation type="journal article" date="2023" name="Int. J. Mol. Sci.">
        <title>De Novo Assembly and Annotation of 11 Diverse Shrub Willow (Salix) Genomes Reveals Novel Gene Organization in Sex-Linked Regions.</title>
        <authorList>
            <person name="Hyden B."/>
            <person name="Feng K."/>
            <person name="Yates T.B."/>
            <person name="Jawdy S."/>
            <person name="Cereghino C."/>
            <person name="Smart L.B."/>
            <person name="Muchero W."/>
        </authorList>
    </citation>
    <scope>NUCLEOTIDE SEQUENCE</scope>
    <source>
        <tissue evidence="1">Shoot tip</tissue>
    </source>
</reference>
<dbReference type="AlphaFoldDB" id="A0A9Q0W4F9"/>
<sequence length="81" mass="8818">MSAEPITVEEAGLIISGLSYLIFKAQDAHYDIATTMMTMKSHIQALEERTNAATVQSTFFGQLVAEVCAQESSLPESKAHK</sequence>
<proteinExistence type="predicted"/>
<protein>
    <submittedName>
        <fullName evidence="1">GALACTURONOSYLTRANSFERASE 4-RELATED</fullName>
    </submittedName>
</protein>
<evidence type="ECO:0000313" key="1">
    <source>
        <dbReference type="EMBL" id="KAJ6760505.1"/>
    </source>
</evidence>
<dbReference type="OrthoDB" id="10478026at2759"/>
<name>A0A9Q0W4F9_SALPP</name>